<evidence type="ECO:0000313" key="1">
    <source>
        <dbReference type="EMBL" id="QPB82218.1"/>
    </source>
</evidence>
<name>A0A5S3URL8_9GAMM</name>
<dbReference type="Proteomes" id="UP000305729">
    <property type="component" value="Chromosome 1"/>
</dbReference>
<protein>
    <submittedName>
        <fullName evidence="1">Uncharacterized protein</fullName>
    </submittedName>
</protein>
<proteinExistence type="predicted"/>
<gene>
    <name evidence="1" type="ORF">CWC22_004010</name>
</gene>
<evidence type="ECO:0000313" key="2">
    <source>
        <dbReference type="Proteomes" id="UP000305729"/>
    </source>
</evidence>
<dbReference type="RefSeq" id="WP_138539656.1">
    <property type="nucleotide sequence ID" value="NZ_CP045429.1"/>
</dbReference>
<dbReference type="AlphaFoldDB" id="A0A5S3URL8"/>
<dbReference type="EMBL" id="CP045429">
    <property type="protein sequence ID" value="QPB82218.1"/>
    <property type="molecule type" value="Genomic_DNA"/>
</dbReference>
<organism evidence="1 2">
    <name type="scientific">Pseudoalteromonas rubra</name>
    <dbReference type="NCBI Taxonomy" id="43658"/>
    <lineage>
        <taxon>Bacteria</taxon>
        <taxon>Pseudomonadati</taxon>
        <taxon>Pseudomonadota</taxon>
        <taxon>Gammaproteobacteria</taxon>
        <taxon>Alteromonadales</taxon>
        <taxon>Pseudoalteromonadaceae</taxon>
        <taxon>Pseudoalteromonas</taxon>
    </lineage>
</organism>
<sequence length="117" mass="12878">MSKSLPENDGRTIASAIALACLFFLPLIAATKAAIETYLFLLVGIVVLAVWKRLRVLILEDSTLKLALTANYLLALVICSFSIFYEYHIPMLLGVGIYMFAFKSKLIGLSDKLSSDT</sequence>
<accession>A0A5S3URL8</accession>
<reference evidence="1 2" key="1">
    <citation type="submission" date="2019-10" db="EMBL/GenBank/DDBJ databases">
        <title>Pseudoalteromonas rubra S4059.</title>
        <authorList>
            <person name="Paulsen S."/>
            <person name="Wang X."/>
        </authorList>
    </citation>
    <scope>NUCLEOTIDE SEQUENCE [LARGE SCALE GENOMIC DNA]</scope>
    <source>
        <strain evidence="1 2">S4059</strain>
    </source>
</reference>